<sequence length="112" mass="12841">MRHAIHEGSKVRATTALRFPLPSLFDLPHFSLHTRRISDFLASSRGPNLGRSFDVPLPSQRGHKSESEHEVLDFEFVGIPALQFRYGNFHRFLKQKIAFSFPCSKTSVLEEM</sequence>
<dbReference type="EMBL" id="BGPR01000125">
    <property type="protein sequence ID" value="GBL96971.1"/>
    <property type="molecule type" value="Genomic_DNA"/>
</dbReference>
<dbReference type="AlphaFoldDB" id="A0A4Y2BXK4"/>
<name>A0A4Y2BXK4_ARAVE</name>
<protein>
    <submittedName>
        <fullName evidence="1">Uncharacterized protein</fullName>
    </submittedName>
</protein>
<gene>
    <name evidence="1" type="ORF">AVEN_182547_1</name>
</gene>
<reference evidence="1 2" key="1">
    <citation type="journal article" date="2019" name="Sci. Rep.">
        <title>Orb-weaving spider Araneus ventricosus genome elucidates the spidroin gene catalogue.</title>
        <authorList>
            <person name="Kono N."/>
            <person name="Nakamura H."/>
            <person name="Ohtoshi R."/>
            <person name="Moran D.A.P."/>
            <person name="Shinohara A."/>
            <person name="Yoshida Y."/>
            <person name="Fujiwara M."/>
            <person name="Mori M."/>
            <person name="Tomita M."/>
            <person name="Arakawa K."/>
        </authorList>
    </citation>
    <scope>NUCLEOTIDE SEQUENCE [LARGE SCALE GENOMIC DNA]</scope>
</reference>
<keyword evidence="2" id="KW-1185">Reference proteome</keyword>
<proteinExistence type="predicted"/>
<organism evidence="1 2">
    <name type="scientific">Araneus ventricosus</name>
    <name type="common">Orbweaver spider</name>
    <name type="synonym">Epeira ventricosa</name>
    <dbReference type="NCBI Taxonomy" id="182803"/>
    <lineage>
        <taxon>Eukaryota</taxon>
        <taxon>Metazoa</taxon>
        <taxon>Ecdysozoa</taxon>
        <taxon>Arthropoda</taxon>
        <taxon>Chelicerata</taxon>
        <taxon>Arachnida</taxon>
        <taxon>Araneae</taxon>
        <taxon>Araneomorphae</taxon>
        <taxon>Entelegynae</taxon>
        <taxon>Araneoidea</taxon>
        <taxon>Araneidae</taxon>
        <taxon>Araneus</taxon>
    </lineage>
</organism>
<evidence type="ECO:0000313" key="1">
    <source>
        <dbReference type="EMBL" id="GBL96971.1"/>
    </source>
</evidence>
<evidence type="ECO:0000313" key="2">
    <source>
        <dbReference type="Proteomes" id="UP000499080"/>
    </source>
</evidence>
<comment type="caution">
    <text evidence="1">The sequence shown here is derived from an EMBL/GenBank/DDBJ whole genome shotgun (WGS) entry which is preliminary data.</text>
</comment>
<accession>A0A4Y2BXK4</accession>
<dbReference type="Proteomes" id="UP000499080">
    <property type="component" value="Unassembled WGS sequence"/>
</dbReference>